<accession>F5L8D0</accession>
<proteinExistence type="predicted"/>
<dbReference type="PANTHER" id="PTHR10846:SF8">
    <property type="entry name" value="INNER MEMBRANE PROTEIN YRBG"/>
    <property type="match status" value="1"/>
</dbReference>
<dbReference type="GO" id="GO:0008273">
    <property type="term" value="F:calcium, potassium:sodium antiporter activity"/>
    <property type="evidence" value="ECO:0007669"/>
    <property type="project" value="TreeGrafter"/>
</dbReference>
<sequence length="348" mass="37941">MVYLLFVISALVTIVVAVRLSTYADVISHKTAFGGMIIGAVLLAVATSLPEVTTSVTSILINSPDLAVGNVLGSNLFNLLIIAVFDLYFRQQQGLLHTTRALKYTAVLALYLSMAVFLFLLAKFPYEIWGVGVDTLFLIAVYGTGMVLISRLNKEDGAEVSVPVTRQTMSIPVKAEAERGRQPNDPSRDIPVRQAWIGFIVASVIILVAGSVLTMTGDRIAELTGLGSTFVGSFLIAASTSLPESVSVYTAFQLRNYQLAIGSVLSSNLFNILILGLTDLLYRKGPLLYMADETHRLTAMSAIVLLGIVLYAMGRRQPRPLFYPLPSAMLVVLYFVYSYLIYVNSSQY</sequence>
<evidence type="ECO:0000313" key="10">
    <source>
        <dbReference type="Proteomes" id="UP000825179"/>
    </source>
</evidence>
<dbReference type="Gene3D" id="1.20.1420.30">
    <property type="entry name" value="NCX, central ion-binding region"/>
    <property type="match status" value="2"/>
</dbReference>
<dbReference type="OrthoDB" id="9794225at2"/>
<name>F5L8D0_CALTT</name>
<feature type="transmembrane region" description="Helical" evidence="5">
    <location>
        <begin position="69"/>
        <end position="89"/>
    </location>
</feature>
<keyword evidence="10" id="KW-1185">Reference proteome</keyword>
<evidence type="ECO:0000256" key="1">
    <source>
        <dbReference type="ARBA" id="ARBA00004141"/>
    </source>
</evidence>
<feature type="transmembrane region" description="Helical" evidence="5">
    <location>
        <begin position="31"/>
        <end position="49"/>
    </location>
</feature>
<dbReference type="PANTHER" id="PTHR10846">
    <property type="entry name" value="SODIUM/POTASSIUM/CALCIUM EXCHANGER"/>
    <property type="match status" value="1"/>
</dbReference>
<keyword evidence="3 5" id="KW-1133">Transmembrane helix</keyword>
<evidence type="ECO:0000259" key="6">
    <source>
        <dbReference type="Pfam" id="PF01699"/>
    </source>
</evidence>
<feature type="transmembrane region" description="Helical" evidence="5">
    <location>
        <begin position="101"/>
        <end position="122"/>
    </location>
</feature>
<dbReference type="GO" id="GO:0005886">
    <property type="term" value="C:plasma membrane"/>
    <property type="evidence" value="ECO:0007669"/>
    <property type="project" value="TreeGrafter"/>
</dbReference>
<dbReference type="GO" id="GO:0006874">
    <property type="term" value="P:intracellular calcium ion homeostasis"/>
    <property type="evidence" value="ECO:0007669"/>
    <property type="project" value="TreeGrafter"/>
</dbReference>
<evidence type="ECO:0000256" key="4">
    <source>
        <dbReference type="ARBA" id="ARBA00023136"/>
    </source>
</evidence>
<dbReference type="RefSeq" id="WP_007505334.1">
    <property type="nucleotide sequence ID" value="NZ_AFCE01000150.1"/>
</dbReference>
<protein>
    <submittedName>
        <fullName evidence="7">Sodium/calcium exchanger membrane region</fullName>
    </submittedName>
    <submittedName>
        <fullName evidence="8">Sodium:calcium antiporter</fullName>
    </submittedName>
</protein>
<feature type="transmembrane region" description="Helical" evidence="5">
    <location>
        <begin position="128"/>
        <end position="149"/>
    </location>
</feature>
<dbReference type="InterPro" id="IPR004481">
    <property type="entry name" value="K/Na/Ca-exchanger"/>
</dbReference>
<evidence type="ECO:0000313" key="8">
    <source>
        <dbReference type="EMBL" id="QZT34241.1"/>
    </source>
</evidence>
<dbReference type="InterPro" id="IPR004837">
    <property type="entry name" value="NaCa_Exmemb"/>
</dbReference>
<dbReference type="EMBL" id="CP082237">
    <property type="protein sequence ID" value="QZT34241.1"/>
    <property type="molecule type" value="Genomic_DNA"/>
</dbReference>
<gene>
    <name evidence="7" type="ORF">CathTA2_2082</name>
    <name evidence="8" type="ORF">HUR95_02175</name>
</gene>
<feature type="transmembrane region" description="Helical" evidence="5">
    <location>
        <begin position="321"/>
        <end position="342"/>
    </location>
</feature>
<dbReference type="Pfam" id="PF01699">
    <property type="entry name" value="Na_Ca_ex"/>
    <property type="match status" value="2"/>
</dbReference>
<dbReference type="KEGG" id="cthu:HUR95_02175"/>
<organism evidence="7 9">
    <name type="scientific">Caldalkalibacillus thermarum (strain TA2.A1)</name>
    <dbReference type="NCBI Taxonomy" id="986075"/>
    <lineage>
        <taxon>Bacteria</taxon>
        <taxon>Bacillati</taxon>
        <taxon>Bacillota</taxon>
        <taxon>Bacilli</taxon>
        <taxon>Bacillales</taxon>
        <taxon>Bacillaceae</taxon>
        <taxon>Caldalkalibacillus</taxon>
    </lineage>
</organism>
<evidence type="ECO:0000313" key="9">
    <source>
        <dbReference type="Proteomes" id="UP000010716"/>
    </source>
</evidence>
<keyword evidence="2 5" id="KW-0812">Transmembrane</keyword>
<dbReference type="InterPro" id="IPR044880">
    <property type="entry name" value="NCX_ion-bd_dom_sf"/>
</dbReference>
<feature type="transmembrane region" description="Helical" evidence="5">
    <location>
        <begin position="297"/>
        <end position="314"/>
    </location>
</feature>
<dbReference type="Proteomes" id="UP000825179">
    <property type="component" value="Chromosome"/>
</dbReference>
<feature type="domain" description="Sodium/calcium exchanger membrane region" evidence="6">
    <location>
        <begin position="195"/>
        <end position="342"/>
    </location>
</feature>
<reference evidence="8" key="3">
    <citation type="submission" date="2021-08" db="EMBL/GenBank/DDBJ databases">
        <authorList>
            <person name="de Jong S."/>
            <person name="van den Broek M."/>
            <person name="Merkel A."/>
            <person name="de la Torre Cortes P."/>
            <person name="Kalamorz F."/>
            <person name="Cook G."/>
            <person name="van Loosdrecht M."/>
            <person name="McMillan D."/>
        </authorList>
    </citation>
    <scope>NUCLEOTIDE SEQUENCE</scope>
    <source>
        <strain evidence="8">TA2.A1</strain>
    </source>
</reference>
<dbReference type="GO" id="GO:0005262">
    <property type="term" value="F:calcium channel activity"/>
    <property type="evidence" value="ECO:0007669"/>
    <property type="project" value="TreeGrafter"/>
</dbReference>
<dbReference type="EMBL" id="AFCE01000150">
    <property type="protein sequence ID" value="EGL82363.1"/>
    <property type="molecule type" value="Genomic_DNA"/>
</dbReference>
<reference evidence="7 9" key="1">
    <citation type="journal article" date="2011" name="J. Bacteriol.">
        <title>Draft genome sequence of the thermoalkaliphilic Caldalkalibacillus thermarum strain TA2.A1.</title>
        <authorList>
            <person name="Kalamorz F."/>
            <person name="Keis S."/>
            <person name="McMillan D.G."/>
            <person name="Olsson K."/>
            <person name="Stanton J.A."/>
            <person name="Stockwell P."/>
            <person name="Black M.A."/>
            <person name="Klingeman D.M."/>
            <person name="Land M.L."/>
            <person name="Han C.S."/>
            <person name="Martin S.L."/>
            <person name="Becher S.A."/>
            <person name="Peddie C.J."/>
            <person name="Morgan H.W."/>
            <person name="Matthies D."/>
            <person name="Preiss L."/>
            <person name="Meier T."/>
            <person name="Brown S.D."/>
            <person name="Cook G.M."/>
        </authorList>
    </citation>
    <scope>NUCLEOTIDE SEQUENCE [LARGE SCALE GENOMIC DNA]</scope>
    <source>
        <strain evidence="7 9">TA2.A1</strain>
    </source>
</reference>
<reference evidence="8 10" key="2">
    <citation type="journal article" date="2020" name="Extremophiles">
        <title>Genomic analysis of Caldalkalibacillus thermarum TA2.A1 reveals aerobic alkaliphilic metabolism and evolutionary hallmarks linking alkaliphilic bacteria and plant life.</title>
        <authorList>
            <person name="de Jong S.I."/>
            <person name="van den Broek M.A."/>
            <person name="Merkel A.Y."/>
            <person name="de la Torre Cortes P."/>
            <person name="Kalamorz F."/>
            <person name="Cook G.M."/>
            <person name="van Loosdrecht M.C.M."/>
            <person name="McMillan D.G.G."/>
        </authorList>
    </citation>
    <scope>NUCLEOTIDE SEQUENCE [LARGE SCALE GENOMIC DNA]</scope>
    <source>
        <strain evidence="8 10">TA2.A1</strain>
    </source>
</reference>
<comment type="subcellular location">
    <subcellularLocation>
        <location evidence="1">Membrane</location>
        <topology evidence="1">Multi-pass membrane protein</topology>
    </subcellularLocation>
</comment>
<evidence type="ECO:0000256" key="2">
    <source>
        <dbReference type="ARBA" id="ARBA00022692"/>
    </source>
</evidence>
<feature type="transmembrane region" description="Helical" evidence="5">
    <location>
        <begin position="195"/>
        <end position="214"/>
    </location>
</feature>
<feature type="transmembrane region" description="Helical" evidence="5">
    <location>
        <begin position="6"/>
        <end position="24"/>
    </location>
</feature>
<dbReference type="Proteomes" id="UP000010716">
    <property type="component" value="Unassembled WGS sequence"/>
</dbReference>
<feature type="domain" description="Sodium/calcium exchanger membrane region" evidence="6">
    <location>
        <begin position="3"/>
        <end position="125"/>
    </location>
</feature>
<evidence type="ECO:0000256" key="5">
    <source>
        <dbReference type="SAM" id="Phobius"/>
    </source>
</evidence>
<dbReference type="AlphaFoldDB" id="F5L8D0"/>
<evidence type="ECO:0000313" key="7">
    <source>
        <dbReference type="EMBL" id="EGL82363.1"/>
    </source>
</evidence>
<dbReference type="eggNOG" id="COG0530">
    <property type="taxonomic scope" value="Bacteria"/>
</dbReference>
<feature type="transmembrane region" description="Helical" evidence="5">
    <location>
        <begin position="259"/>
        <end position="277"/>
    </location>
</feature>
<keyword evidence="4 5" id="KW-0472">Membrane</keyword>
<evidence type="ECO:0000256" key="3">
    <source>
        <dbReference type="ARBA" id="ARBA00022989"/>
    </source>
</evidence>